<reference evidence="1 2" key="1">
    <citation type="journal article" date="2019" name="Int. J. Syst. Evol. Microbiol.">
        <title>The Global Catalogue of Microorganisms (GCM) 10K type strain sequencing project: providing services to taxonomists for standard genome sequencing and annotation.</title>
        <authorList>
            <consortium name="The Broad Institute Genomics Platform"/>
            <consortium name="The Broad Institute Genome Sequencing Center for Infectious Disease"/>
            <person name="Wu L."/>
            <person name="Ma J."/>
        </authorList>
    </citation>
    <scope>NUCLEOTIDE SEQUENCE [LARGE SCALE GENOMIC DNA]</scope>
    <source>
        <strain evidence="1 2">SKJ47</strain>
    </source>
</reference>
<sequence length="107" mass="12262">MSTHDSDLDGEVREEGSQLLPFDLVRPDRLRWEWGSRVIDDEETTLQGVWRHDGSSWDLSVFRVTEGTVVVRVRTPAGRERFYGTLRSEARSALSKLEAAASWRRTA</sequence>
<name>A0ABD5UVF5_9EURY</name>
<dbReference type="AlphaFoldDB" id="A0ABD5UVF5"/>
<evidence type="ECO:0000313" key="2">
    <source>
        <dbReference type="Proteomes" id="UP001596296"/>
    </source>
</evidence>
<protein>
    <submittedName>
        <fullName evidence="1">Uncharacterized protein</fullName>
    </submittedName>
</protein>
<comment type="caution">
    <text evidence="1">The sequence shown here is derived from an EMBL/GenBank/DDBJ whole genome shotgun (WGS) entry which is preliminary data.</text>
</comment>
<accession>A0ABD5UVF5</accession>
<dbReference type="RefSeq" id="WP_379741682.1">
    <property type="nucleotide sequence ID" value="NZ_JBHSVN010000001.1"/>
</dbReference>
<organism evidence="1 2">
    <name type="scientific">Halopenitus salinus</name>
    <dbReference type="NCBI Taxonomy" id="1198295"/>
    <lineage>
        <taxon>Archaea</taxon>
        <taxon>Methanobacteriati</taxon>
        <taxon>Methanobacteriota</taxon>
        <taxon>Stenosarchaea group</taxon>
        <taxon>Halobacteria</taxon>
        <taxon>Halobacteriales</taxon>
        <taxon>Haloferacaceae</taxon>
        <taxon>Halopenitus</taxon>
    </lineage>
</organism>
<dbReference type="Proteomes" id="UP001596296">
    <property type="component" value="Unassembled WGS sequence"/>
</dbReference>
<gene>
    <name evidence="1" type="ORF">ACFQE9_05740</name>
</gene>
<dbReference type="EMBL" id="JBHSXL010000004">
    <property type="protein sequence ID" value="MFC6892116.1"/>
    <property type="molecule type" value="Genomic_DNA"/>
</dbReference>
<keyword evidence="2" id="KW-1185">Reference proteome</keyword>
<proteinExistence type="predicted"/>
<evidence type="ECO:0000313" key="1">
    <source>
        <dbReference type="EMBL" id="MFC6892116.1"/>
    </source>
</evidence>